<name>A0ABU3NZ48_9FIRM</name>
<dbReference type="Proteomes" id="UP001254848">
    <property type="component" value="Unassembled WGS sequence"/>
</dbReference>
<keyword evidence="2" id="KW-1185">Reference proteome</keyword>
<proteinExistence type="predicted"/>
<organism evidence="1 2">
    <name type="scientific">Anaeroselena agilis</name>
    <dbReference type="NCBI Taxonomy" id="3063788"/>
    <lineage>
        <taxon>Bacteria</taxon>
        <taxon>Bacillati</taxon>
        <taxon>Bacillota</taxon>
        <taxon>Negativicutes</taxon>
        <taxon>Acetonemataceae</taxon>
        <taxon>Anaeroselena</taxon>
    </lineage>
</organism>
<evidence type="ECO:0000313" key="1">
    <source>
        <dbReference type="EMBL" id="MDT8902054.1"/>
    </source>
</evidence>
<protein>
    <submittedName>
        <fullName evidence="1">Uncharacterized protein</fullName>
    </submittedName>
</protein>
<comment type="caution">
    <text evidence="1">The sequence shown here is derived from an EMBL/GenBank/DDBJ whole genome shotgun (WGS) entry which is preliminary data.</text>
</comment>
<reference evidence="1 2" key="1">
    <citation type="submission" date="2023-07" db="EMBL/GenBank/DDBJ databases">
        <title>The novel representative of Negativicutes class, Anaeroselena agilis gen. nov. sp. nov.</title>
        <authorList>
            <person name="Prokofeva M.I."/>
            <person name="Elcheninov A.G."/>
            <person name="Klyukina A."/>
            <person name="Kublanov I.V."/>
            <person name="Frolov E.N."/>
            <person name="Podosokorskaya O.A."/>
        </authorList>
    </citation>
    <scope>NUCLEOTIDE SEQUENCE [LARGE SCALE GENOMIC DNA]</scope>
    <source>
        <strain evidence="1 2">4137-cl</strain>
    </source>
</reference>
<gene>
    <name evidence="1" type="ORF">Q4T40_12430</name>
</gene>
<accession>A0ABU3NZ48</accession>
<dbReference type="RefSeq" id="WP_413780544.1">
    <property type="nucleotide sequence ID" value="NZ_JAUOZS010000001.1"/>
</dbReference>
<sequence>MRKLTTTKALTTGMPVDKVRRLADAAGVSLSHVETRFAGKGKWLNDFEISGPPGKVDKFFEKVDDIRVD</sequence>
<dbReference type="EMBL" id="JAUOZS010000001">
    <property type="protein sequence ID" value="MDT8902054.1"/>
    <property type="molecule type" value="Genomic_DNA"/>
</dbReference>
<evidence type="ECO:0000313" key="2">
    <source>
        <dbReference type="Proteomes" id="UP001254848"/>
    </source>
</evidence>